<dbReference type="InterPro" id="IPR006311">
    <property type="entry name" value="TAT_signal"/>
</dbReference>
<dbReference type="SUPFAM" id="SSF53850">
    <property type="entry name" value="Periplasmic binding protein-like II"/>
    <property type="match status" value="1"/>
</dbReference>
<dbReference type="PANTHER" id="PTHR42928">
    <property type="entry name" value="TRICARBOXYLATE-BINDING PROTEIN"/>
    <property type="match status" value="1"/>
</dbReference>
<sequence>MQRMLRRRWLAVATATALGTTALAPMAWAQTYPAKPITLVVGFAPGGSGDILARLMGDALGKALGQTVVVDNRPGAGATIATSYVATAPADGYTLLFVTSGFPGSTSLYPKLNYDTVKTFAPVAKVGASPIVVVVPAASPFKDFRAVLDAARKSPGKLNYAAGGGGATTTSLAAEFLKSDAKVDMQMIPYKGSGPALTALLAGEVDLGFDIPSSALPHIQTGKLRALAVTTAKRSAVLPEVPTVAELAVPGFEVTGWFGILAPAATPPAIVDRLNREVNAALAQPAVQQRLKALGVEPGGGTSAAFGQLIAAETVRYGEAIRRLGLRAE</sequence>
<comment type="similarity">
    <text evidence="1">Belongs to the UPF0065 (bug) family.</text>
</comment>
<dbReference type="CDD" id="cd13578">
    <property type="entry name" value="PBP2_Bug27"/>
    <property type="match status" value="1"/>
</dbReference>
<evidence type="ECO:0000256" key="1">
    <source>
        <dbReference type="ARBA" id="ARBA00006987"/>
    </source>
</evidence>
<dbReference type="RefSeq" id="WP_170159472.1">
    <property type="nucleotide sequence ID" value="NZ_QQAV01000016.1"/>
</dbReference>
<evidence type="ECO:0000313" key="4">
    <source>
        <dbReference type="Proteomes" id="UP000255265"/>
    </source>
</evidence>
<dbReference type="PIRSF" id="PIRSF017082">
    <property type="entry name" value="YflP"/>
    <property type="match status" value="1"/>
</dbReference>
<comment type="caution">
    <text evidence="3">The sequence shown here is derived from an EMBL/GenBank/DDBJ whole genome shotgun (WGS) entry which is preliminary data.</text>
</comment>
<evidence type="ECO:0000313" key="3">
    <source>
        <dbReference type="EMBL" id="RDI17741.1"/>
    </source>
</evidence>
<dbReference type="PROSITE" id="PS51318">
    <property type="entry name" value="TAT"/>
    <property type="match status" value="1"/>
</dbReference>
<feature type="signal peptide" evidence="2">
    <location>
        <begin position="1"/>
        <end position="29"/>
    </location>
</feature>
<accession>A0A370F520</accession>
<evidence type="ECO:0000256" key="2">
    <source>
        <dbReference type="SAM" id="SignalP"/>
    </source>
</evidence>
<feature type="chain" id="PRO_5017068776" evidence="2">
    <location>
        <begin position="30"/>
        <end position="329"/>
    </location>
</feature>
<dbReference type="Pfam" id="PF03401">
    <property type="entry name" value="TctC"/>
    <property type="match status" value="1"/>
</dbReference>
<proteinExistence type="inferred from homology"/>
<dbReference type="InterPro" id="IPR042100">
    <property type="entry name" value="Bug_dom1"/>
</dbReference>
<reference evidence="3 4" key="1">
    <citation type="submission" date="2018-07" db="EMBL/GenBank/DDBJ databases">
        <title>Genomic Encyclopedia of Type Strains, Phase IV (KMG-IV): sequencing the most valuable type-strain genomes for metagenomic binning, comparative biology and taxonomic classification.</title>
        <authorList>
            <person name="Goeker M."/>
        </authorList>
    </citation>
    <scope>NUCLEOTIDE SEQUENCE [LARGE SCALE GENOMIC DNA]</scope>
    <source>
        <strain evidence="3 4">DSM 21352</strain>
    </source>
</reference>
<dbReference type="AlphaFoldDB" id="A0A370F520"/>
<dbReference type="Gene3D" id="3.40.190.150">
    <property type="entry name" value="Bordetella uptake gene, domain 1"/>
    <property type="match status" value="1"/>
</dbReference>
<dbReference type="Proteomes" id="UP000255265">
    <property type="component" value="Unassembled WGS sequence"/>
</dbReference>
<dbReference type="PANTHER" id="PTHR42928:SF5">
    <property type="entry name" value="BLR1237 PROTEIN"/>
    <property type="match status" value="1"/>
</dbReference>
<keyword evidence="3" id="KW-0675">Receptor</keyword>
<protein>
    <submittedName>
        <fullName evidence="3">Tripartite-type tricarboxylate transporter receptor subunit TctC</fullName>
    </submittedName>
</protein>
<name>A0A370F520_9BURK</name>
<keyword evidence="4" id="KW-1185">Reference proteome</keyword>
<keyword evidence="2" id="KW-0732">Signal</keyword>
<organism evidence="3 4">
    <name type="scientific">Pseudacidovorax intermedius</name>
    <dbReference type="NCBI Taxonomy" id="433924"/>
    <lineage>
        <taxon>Bacteria</taxon>
        <taxon>Pseudomonadati</taxon>
        <taxon>Pseudomonadota</taxon>
        <taxon>Betaproteobacteria</taxon>
        <taxon>Burkholderiales</taxon>
        <taxon>Comamonadaceae</taxon>
        <taxon>Pseudacidovorax</taxon>
    </lineage>
</organism>
<dbReference type="Gene3D" id="3.40.190.10">
    <property type="entry name" value="Periplasmic binding protein-like II"/>
    <property type="match status" value="1"/>
</dbReference>
<dbReference type="EMBL" id="QQAV01000016">
    <property type="protein sequence ID" value="RDI17741.1"/>
    <property type="molecule type" value="Genomic_DNA"/>
</dbReference>
<gene>
    <name evidence="3" type="ORF">DFR41_11668</name>
</gene>
<dbReference type="InterPro" id="IPR005064">
    <property type="entry name" value="BUG"/>
</dbReference>